<feature type="region of interest" description="Disordered" evidence="7">
    <location>
        <begin position="1285"/>
        <end position="1369"/>
    </location>
</feature>
<feature type="domain" description="Chromo" evidence="8">
    <location>
        <begin position="609"/>
        <end position="666"/>
    </location>
</feature>
<dbReference type="Gene3D" id="3.30.40.100">
    <property type="match status" value="1"/>
</dbReference>
<evidence type="ECO:0000256" key="5">
    <source>
        <dbReference type="ARBA" id="ARBA00022840"/>
    </source>
</evidence>
<dbReference type="CDD" id="cd18660">
    <property type="entry name" value="CD1_tandem"/>
    <property type="match status" value="1"/>
</dbReference>
<dbReference type="PROSITE" id="PS50812">
    <property type="entry name" value="PWWP"/>
    <property type="match status" value="1"/>
</dbReference>
<organism evidence="12 13">
    <name type="scientific">Coccomyxa subellipsoidea (strain C-169)</name>
    <name type="common">Green microalga</name>
    <dbReference type="NCBI Taxonomy" id="574566"/>
    <lineage>
        <taxon>Eukaryota</taxon>
        <taxon>Viridiplantae</taxon>
        <taxon>Chlorophyta</taxon>
        <taxon>core chlorophytes</taxon>
        <taxon>Trebouxiophyceae</taxon>
        <taxon>Trebouxiophyceae incertae sedis</taxon>
        <taxon>Coccomyxaceae</taxon>
        <taxon>Coccomyxa</taxon>
        <taxon>Coccomyxa subellipsoidea</taxon>
    </lineage>
</organism>
<evidence type="ECO:0000259" key="8">
    <source>
        <dbReference type="PROSITE" id="PS50013"/>
    </source>
</evidence>
<feature type="compositionally biased region" description="Low complexity" evidence="7">
    <location>
        <begin position="2656"/>
        <end position="2672"/>
    </location>
</feature>
<proteinExistence type="predicted"/>
<feature type="compositionally biased region" description="Basic residues" evidence="7">
    <location>
        <begin position="193"/>
        <end position="204"/>
    </location>
</feature>
<dbReference type="InterPro" id="IPR014001">
    <property type="entry name" value="Helicase_ATP-bd"/>
</dbReference>
<dbReference type="GO" id="GO:0000785">
    <property type="term" value="C:chromatin"/>
    <property type="evidence" value="ECO:0007669"/>
    <property type="project" value="TreeGrafter"/>
</dbReference>
<feature type="compositionally biased region" description="Gly residues" evidence="7">
    <location>
        <begin position="147"/>
        <end position="159"/>
    </location>
</feature>
<feature type="compositionally biased region" description="Acidic residues" evidence="7">
    <location>
        <begin position="577"/>
        <end position="592"/>
    </location>
</feature>
<comment type="subcellular location">
    <subcellularLocation>
        <location evidence="1">Nucleus</location>
    </subcellularLocation>
</comment>
<dbReference type="InterPro" id="IPR000953">
    <property type="entry name" value="Chromo/chromo_shadow_dom"/>
</dbReference>
<feature type="compositionally biased region" description="Low complexity" evidence="7">
    <location>
        <begin position="2025"/>
        <end position="2036"/>
    </location>
</feature>
<feature type="compositionally biased region" description="Low complexity" evidence="7">
    <location>
        <begin position="1387"/>
        <end position="1396"/>
    </location>
</feature>
<feature type="domain" description="PWWP" evidence="9">
    <location>
        <begin position="259"/>
        <end position="350"/>
    </location>
</feature>
<keyword evidence="2" id="KW-0677">Repeat</keyword>
<keyword evidence="5" id="KW-0067">ATP-binding</keyword>
<dbReference type="Proteomes" id="UP000007264">
    <property type="component" value="Unassembled WGS sequence"/>
</dbReference>
<reference evidence="12 13" key="1">
    <citation type="journal article" date="2012" name="Genome Biol.">
        <title>The genome of the polar eukaryotic microalga coccomyxa subellipsoidea reveals traits of cold adaptation.</title>
        <authorList>
            <person name="Blanc G."/>
            <person name="Agarkova I."/>
            <person name="Grimwood J."/>
            <person name="Kuo A."/>
            <person name="Brueggeman A."/>
            <person name="Dunigan D."/>
            <person name="Gurnon J."/>
            <person name="Ladunga I."/>
            <person name="Lindquist E."/>
            <person name="Lucas S."/>
            <person name="Pangilinan J."/>
            <person name="Proschold T."/>
            <person name="Salamov A."/>
            <person name="Schmutz J."/>
            <person name="Weeks D."/>
            <person name="Yamada T."/>
            <person name="Claverie J.M."/>
            <person name="Grigoriev I."/>
            <person name="Van Etten J."/>
            <person name="Lomsadze A."/>
            <person name="Borodovsky M."/>
        </authorList>
    </citation>
    <scope>NUCLEOTIDE SEQUENCE [LARGE SCALE GENOMIC DNA]</scope>
    <source>
        <strain evidence="12 13">C-169</strain>
    </source>
</reference>
<name>I0Z7Z7_COCSC</name>
<evidence type="ECO:0000256" key="7">
    <source>
        <dbReference type="SAM" id="MobiDB-lite"/>
    </source>
</evidence>
<feature type="region of interest" description="Disordered" evidence="7">
    <location>
        <begin position="2652"/>
        <end position="2705"/>
    </location>
</feature>
<dbReference type="Gene3D" id="3.40.50.10810">
    <property type="entry name" value="Tandem AAA-ATPase domain"/>
    <property type="match status" value="1"/>
</dbReference>
<feature type="region of interest" description="Disordered" evidence="7">
    <location>
        <begin position="1387"/>
        <end position="1469"/>
    </location>
</feature>
<keyword evidence="13" id="KW-1185">Reference proteome</keyword>
<dbReference type="GO" id="GO:0042393">
    <property type="term" value="F:histone binding"/>
    <property type="evidence" value="ECO:0007669"/>
    <property type="project" value="TreeGrafter"/>
</dbReference>
<protein>
    <submittedName>
        <fullName evidence="12">Uncharacterized protein</fullName>
    </submittedName>
</protein>
<dbReference type="InterPro" id="IPR049730">
    <property type="entry name" value="SNF2/RAD54-like_C"/>
</dbReference>
<keyword evidence="4" id="KW-0378">Hydrolase</keyword>
<keyword evidence="6" id="KW-0539">Nucleus</keyword>
<dbReference type="SMART" id="SM00490">
    <property type="entry name" value="HELICc"/>
    <property type="match status" value="1"/>
</dbReference>
<dbReference type="InterPro" id="IPR016197">
    <property type="entry name" value="Chromo-like_dom_sf"/>
</dbReference>
<feature type="compositionally biased region" description="Basic and acidic residues" evidence="7">
    <location>
        <begin position="1330"/>
        <end position="1345"/>
    </location>
</feature>
<feature type="region of interest" description="Disordered" evidence="7">
    <location>
        <begin position="2451"/>
        <end position="2523"/>
    </location>
</feature>
<comment type="caution">
    <text evidence="12">The sequence shown here is derived from an EMBL/GenBank/DDBJ whole genome shotgun (WGS) entry which is preliminary data.</text>
</comment>
<keyword evidence="3" id="KW-0547">Nucleotide-binding</keyword>
<feature type="compositionally biased region" description="Basic residues" evidence="7">
    <location>
        <begin position="426"/>
        <end position="452"/>
    </location>
</feature>
<dbReference type="PROSITE" id="PS51194">
    <property type="entry name" value="HELICASE_CTER"/>
    <property type="match status" value="1"/>
</dbReference>
<evidence type="ECO:0000313" key="12">
    <source>
        <dbReference type="EMBL" id="EIE26766.1"/>
    </source>
</evidence>
<dbReference type="SMART" id="SM00487">
    <property type="entry name" value="DEXDc"/>
    <property type="match status" value="1"/>
</dbReference>
<dbReference type="GeneID" id="17044776"/>
<evidence type="ECO:0000259" key="9">
    <source>
        <dbReference type="PROSITE" id="PS50812"/>
    </source>
</evidence>
<dbReference type="InterPro" id="IPR000313">
    <property type="entry name" value="PWWP_dom"/>
</dbReference>
<gene>
    <name evidence="12" type="ORF">COCSUDRAFT_46223</name>
</gene>
<feature type="compositionally biased region" description="Polar residues" evidence="7">
    <location>
        <begin position="1346"/>
        <end position="1356"/>
    </location>
</feature>
<feature type="region of interest" description="Disordered" evidence="7">
    <location>
        <begin position="505"/>
        <end position="592"/>
    </location>
</feature>
<sequence length="2705" mass="287313">MGAVPFKLRDEDIPDDWSCSQNIWDSDHASCSVPQALTDEEIDEILALQEAVYDAAEAAAMPVTNHLPAEVAMEVAYEAKASPVDEAYGDEDYTLGGKMAYPGSSTPRGSRGNAFFRRGGGRANNRVPMRGANRSRGRGKRPSNGDSSGGESDGGGYGPGMDAISNGNGGRGGRRRTNQRPVGSAQLAGRGRGGNRGRGAGRARGRIGRGLSQAAEALLGMGGEYDQDEAMTDVVISEDDDAMYAVEPASAYPAGSFRPGRVIWAKVEGHDWWPARVVRRRAVPREVGPPPGGPSRVRTHIPVVFFTAKGIPGEVGDDAHKLRGNPAGVDTEEAEYAWLPIYCLKPFEKGDAAKHAVREGQTGEDVNLSACVAAAERALASILELQYRRAEARGPDEDEPDSTAESDSDGGWGGPPRQIESAATRSRGRGGRGRRGRGRGGRRGGRGSRRGSRGFDDDGSGSESDLPASQQGDPYQTGAADALPGQAAAPLKMSVEQIYGWRWPAAEEPAPDRHAFRPKEEQGDEEPKAEEKQEEGDGNESGLDELMLLAGSRRLSEEPDRAGDGEAGGTPQREGPTEEEPQSRDEDEDMAQEEADAVAALMAAASGDIRSEAAADADDQSPPEPVREADFLVKWVGKSHAHNEWVAESVLARLAKRKLANFKRRHGAQPCCLAEDCWSIPERLVARRPSPVGPGWEVLAKWTGLGYEHSTWEAEGEGVLLLPEYQPLHQGLWSRQSAALERASPAATAAAAEAREAAAKDLQDFPDQPSWVCGGRLHKHQLAAVNTLRQRWAGAGTLLLADDSGLGKSTSFIAFIQSLRRELKQAGPVLVVAPSSHVDNWASNWEFWAEPGTNVVSYMGMSAARTLIHDHELWLSPESLDSKSSFWLKQGLPSRVAKPDVVVASYEALVSDAASLRALPWDVIAIDERTRQQSTLLRAYQALSAFDSRSRAIVAHPSLLNSGSVEKLKQAVGFLEDAQDVGELLDADFDEMEEMQQVELLRGWVRGRALSRSKADAGLAVRGGCEARVPLQLSEAQLECYRDVLARRFDVLADPKRPRHSAQRTSEMRALCAELRKVCNHPYLLHHTRPEEEEDCEVVGVSTKWQLLDRLVPRLHARSHRIVLLSQSPKALDLVQEWATAKWGAECYERIDNSVPAAQRHATVQRFNEEGSKAFLFLLSARACGLGIDLPTISAIIILDSDWNAKADVQALSRAHLLGPPAGAGGPLRLLRLFMRNSVEEKILTLAERKGGIAAAFRPGSAGGNGASARGPWLLEEILRWGTSTLFNPHPAHPPHHSQDNHPPPGEAPKPDPKPESGAAEQPAAMETDGEAKPADRAAEGDKGSNADSTPEAGQSSKEEPAPVMNEAAAYTDKALDALIRWGTCAAGEDASSGSSDKADVAGKSEQSSTDGKAEPQAAPSTLSGPGLEEVVVRQWSSQDTSSYGSAGEDEDEEDDGETDDGDATRYTGAASAATYWDALLRQHWEQLEKEEGAAQGRLESSAQSYGEEGEDGTLDATAGLDLGSARGSEEVPSVGRGRLPSRRGELLGKRERRKRRMDDADEDDLNSLDEPPEATKKRRRAGMETPTAVVGGAEARLMKREWARYEGMLGAIGDPSTPESYVAKRAHKRLAQLAADLKLSSMGVVELANQAAEVLLMMRPEGEASSDFQEYTLVALFSLAAHLAGGVAAETASLPAMARYYKQDLDVLQQVYDYIMQSLAKYRNMYMDVAALMRSGQPAPDLHAHHDLLASHLPASAQGLGRDGYGADAAHDPRNSEDTFNLKLKTIVNADYTELALAAGPLDIAGQVPMLPLPPPHVERSAALLGEYESVARQIRQSCHQVALLDRIHSIKVKQIQEEYQAYMEGVRATAQGAIDQANALFQALRQDATHTLDNAIHYLQSRFFAMQGRPGEAANGAVAGEGAGDAGADKAGAMPSYSAGVGQLQRAEEDAARQVTNLAGLNPQQYWAPLVAKSGGMADATTQAGGFAGGQGLATSTAVAAGSQRSPTFRAPLPAQAKPQGQVAGAPAKGPTTGAVGGGPGWSFPPFSTPLSGTSGFGSHQNFLQPPSAAPLQQQVVLARQLANQPSQLPLQRLTSEQMQQLQLQVQDHHQRQRQGAPNSVQTGAGGGLSTPEQSWIQGYNQLIDSAAARPAADPRFGFGNLSQLHAQAQEAQQQQESQAAKDAALSGSTGLDLASLSRIAVKPASAAAPPVQQQPLQQQQHQQQLGALAASSAQESQAMAALYAGMATSQALAASMAGPSARPMAPQSVMLPGQQQAASSNGSALATPPTGDQSNVRVDPLGRPTSIDKEHQVLLEATAKGSFGARMPRNQPSAMLQSGIMRGAGGHLHADPGAHRGRTHPGPVPHPKPIATGARGPMRGRMDGAGEFSPHSATARDSATSRDAVAAAFAGGAYDGWKAAAPPAGLPQQQQQPRMGTNPALAAALQMESAAQMAGSPSMANSRSPSPSAQQVQGSERLGLAAQQRVAKAVVQTGERPDFERATSSGAPARPGPITSGVPQHRLDQPAFRISAPFLDAPLPVPAQEYQGPRKTSSPATVTVQLAQASVPIAAPPPQRQLQQPPPRPDAAPQPQPQLHPLPAEQAALDWGRLPAEAVAAANMARAAESAAAAAPRPQAQPSFMEQLALADQGVDAPMAAPGHPGAHPPSAAERPRNEGLPQRPDAPGAQLPDLAVQQQQQSQHF</sequence>
<dbReference type="InterPro" id="IPR027417">
    <property type="entry name" value="P-loop_NTPase"/>
</dbReference>
<feature type="compositionally biased region" description="Low complexity" evidence="7">
    <location>
        <begin position="2484"/>
        <end position="2495"/>
    </location>
</feature>
<feature type="compositionally biased region" description="Polar residues" evidence="7">
    <location>
        <begin position="2461"/>
        <end position="2477"/>
    </location>
</feature>
<dbReference type="PANTHER" id="PTHR45623:SF13">
    <property type="entry name" value="HELICASE PROTEIN MOM1"/>
    <property type="match status" value="1"/>
</dbReference>
<feature type="region of interest" description="Disordered" evidence="7">
    <location>
        <begin position="390"/>
        <end position="481"/>
    </location>
</feature>
<evidence type="ECO:0000256" key="1">
    <source>
        <dbReference type="ARBA" id="ARBA00004123"/>
    </source>
</evidence>
<dbReference type="SUPFAM" id="SSF52540">
    <property type="entry name" value="P-loop containing nucleoside triphosphate hydrolases"/>
    <property type="match status" value="2"/>
</dbReference>
<feature type="compositionally biased region" description="Polar residues" evidence="7">
    <location>
        <begin position="1435"/>
        <end position="1445"/>
    </location>
</feature>
<feature type="domain" description="Helicase C-terminal" evidence="11">
    <location>
        <begin position="1107"/>
        <end position="1250"/>
    </location>
</feature>
<dbReference type="STRING" id="574566.I0Z7Z7"/>
<feature type="compositionally biased region" description="Acidic residues" evidence="7">
    <location>
        <begin position="1448"/>
        <end position="1462"/>
    </location>
</feature>
<evidence type="ECO:0000313" key="13">
    <source>
        <dbReference type="Proteomes" id="UP000007264"/>
    </source>
</evidence>
<dbReference type="InterPro" id="IPR000330">
    <property type="entry name" value="SNF2_N"/>
</dbReference>
<feature type="region of interest" description="Disordered" evidence="7">
    <location>
        <begin position="2020"/>
        <end position="2068"/>
    </location>
</feature>
<dbReference type="InterPro" id="IPR038718">
    <property type="entry name" value="SNF2-like_sf"/>
</dbReference>
<dbReference type="GO" id="GO:0003682">
    <property type="term" value="F:chromatin binding"/>
    <property type="evidence" value="ECO:0007669"/>
    <property type="project" value="TreeGrafter"/>
</dbReference>
<dbReference type="CDD" id="cd18793">
    <property type="entry name" value="SF2_C_SNF"/>
    <property type="match status" value="1"/>
</dbReference>
<dbReference type="GO" id="GO:0016887">
    <property type="term" value="F:ATP hydrolysis activity"/>
    <property type="evidence" value="ECO:0007669"/>
    <property type="project" value="TreeGrafter"/>
</dbReference>
<feature type="compositionally biased region" description="Basic and acidic residues" evidence="7">
    <location>
        <begin position="554"/>
        <end position="564"/>
    </location>
</feature>
<dbReference type="Pfam" id="PF00271">
    <property type="entry name" value="Helicase_C"/>
    <property type="match status" value="1"/>
</dbReference>
<evidence type="ECO:0000256" key="3">
    <source>
        <dbReference type="ARBA" id="ARBA00022741"/>
    </source>
</evidence>
<feature type="domain" description="Helicase ATP-binding" evidence="10">
    <location>
        <begin position="789"/>
        <end position="983"/>
    </location>
</feature>
<evidence type="ECO:0000259" key="10">
    <source>
        <dbReference type="PROSITE" id="PS51192"/>
    </source>
</evidence>
<feature type="region of interest" description="Disordered" evidence="7">
    <location>
        <begin position="1488"/>
        <end position="1586"/>
    </location>
</feature>
<feature type="region of interest" description="Disordered" evidence="7">
    <location>
        <begin position="99"/>
        <end position="204"/>
    </location>
</feature>
<dbReference type="SUPFAM" id="SSF54160">
    <property type="entry name" value="Chromo domain-like"/>
    <property type="match status" value="2"/>
</dbReference>
<dbReference type="KEGG" id="csl:COCSUDRAFT_46223"/>
<dbReference type="GO" id="GO:0005524">
    <property type="term" value="F:ATP binding"/>
    <property type="evidence" value="ECO:0007669"/>
    <property type="project" value="UniProtKB-KW"/>
</dbReference>
<dbReference type="Pfam" id="PF00176">
    <property type="entry name" value="SNF2-rel_dom"/>
    <property type="match status" value="1"/>
</dbReference>
<feature type="compositionally biased region" description="Acidic residues" evidence="7">
    <location>
        <begin position="396"/>
        <end position="408"/>
    </location>
</feature>
<dbReference type="PROSITE" id="PS51192">
    <property type="entry name" value="HELICASE_ATP_BIND_1"/>
    <property type="match status" value="1"/>
</dbReference>
<feature type="compositionally biased region" description="Polar residues" evidence="7">
    <location>
        <begin position="2053"/>
        <end position="2065"/>
    </location>
</feature>
<feature type="region of interest" description="Disordered" evidence="7">
    <location>
        <begin position="2346"/>
        <end position="2402"/>
    </location>
</feature>
<evidence type="ECO:0000256" key="4">
    <source>
        <dbReference type="ARBA" id="ARBA00022801"/>
    </source>
</evidence>
<feature type="compositionally biased region" description="Polar residues" evidence="7">
    <location>
        <begin position="2276"/>
        <end position="2299"/>
    </location>
</feature>
<dbReference type="Gene3D" id="2.30.30.140">
    <property type="match status" value="1"/>
</dbReference>
<dbReference type="GO" id="GO:0005634">
    <property type="term" value="C:nucleus"/>
    <property type="evidence" value="ECO:0007669"/>
    <property type="project" value="UniProtKB-SubCell"/>
</dbReference>
<evidence type="ECO:0000259" key="11">
    <source>
        <dbReference type="PROSITE" id="PS51194"/>
    </source>
</evidence>
<dbReference type="GO" id="GO:0003677">
    <property type="term" value="F:DNA binding"/>
    <property type="evidence" value="ECO:0007669"/>
    <property type="project" value="TreeGrafter"/>
</dbReference>
<feature type="compositionally biased region" description="Basic and acidic residues" evidence="7">
    <location>
        <begin position="510"/>
        <end position="531"/>
    </location>
</feature>
<dbReference type="EMBL" id="AGSI01000002">
    <property type="protein sequence ID" value="EIE26766.1"/>
    <property type="molecule type" value="Genomic_DNA"/>
</dbReference>
<dbReference type="CDD" id="cd05162">
    <property type="entry name" value="PWWP"/>
    <property type="match status" value="1"/>
</dbReference>
<feature type="domain" description="Chromo" evidence="8">
    <location>
        <begin position="679"/>
        <end position="715"/>
    </location>
</feature>
<dbReference type="Gene3D" id="3.40.50.300">
    <property type="entry name" value="P-loop containing nucleotide triphosphate hydrolases"/>
    <property type="match status" value="1"/>
</dbReference>
<dbReference type="Gene3D" id="2.40.50.40">
    <property type="match status" value="1"/>
</dbReference>
<dbReference type="OrthoDB" id="514506at2759"/>
<dbReference type="Pfam" id="PF00855">
    <property type="entry name" value="PWWP"/>
    <property type="match status" value="1"/>
</dbReference>
<evidence type="ECO:0000256" key="6">
    <source>
        <dbReference type="ARBA" id="ARBA00023242"/>
    </source>
</evidence>
<feature type="compositionally biased region" description="Pro residues" evidence="7">
    <location>
        <begin position="2573"/>
        <end position="2599"/>
    </location>
</feature>
<dbReference type="InterPro" id="IPR001650">
    <property type="entry name" value="Helicase_C-like"/>
</dbReference>
<dbReference type="RefSeq" id="XP_005651310.1">
    <property type="nucleotide sequence ID" value="XM_005651253.1"/>
</dbReference>
<feature type="compositionally biased region" description="Low complexity" evidence="7">
    <location>
        <begin position="108"/>
        <end position="117"/>
    </location>
</feature>
<dbReference type="eggNOG" id="KOG0383">
    <property type="taxonomic scope" value="Eukaryota"/>
</dbReference>
<dbReference type="SMART" id="SM00298">
    <property type="entry name" value="CHROMO"/>
    <property type="match status" value="2"/>
</dbReference>
<evidence type="ECO:0000256" key="2">
    <source>
        <dbReference type="ARBA" id="ARBA00022737"/>
    </source>
</evidence>
<feature type="region of interest" description="Disordered" evidence="7">
    <location>
        <begin position="2572"/>
        <end position="2599"/>
    </location>
</feature>
<dbReference type="PROSITE" id="PS50013">
    <property type="entry name" value="CHROMO_2"/>
    <property type="match status" value="2"/>
</dbReference>
<accession>I0Z7Z7</accession>
<dbReference type="PANTHER" id="PTHR45623">
    <property type="entry name" value="CHROMODOMAIN-HELICASE-DNA-BINDING PROTEIN 3-RELATED-RELATED"/>
    <property type="match status" value="1"/>
</dbReference>
<feature type="region of interest" description="Disordered" evidence="7">
    <location>
        <begin position="2261"/>
        <end position="2313"/>
    </location>
</feature>
<feature type="compositionally biased region" description="Acidic residues" evidence="7">
    <location>
        <begin position="1560"/>
        <end position="1573"/>
    </location>
</feature>
<dbReference type="SUPFAM" id="SSF63748">
    <property type="entry name" value="Tudor/PWWP/MBT"/>
    <property type="match status" value="1"/>
</dbReference>
<feature type="region of interest" description="Disordered" evidence="7">
    <location>
        <begin position="2102"/>
        <end position="2135"/>
    </location>
</feature>
<dbReference type="GO" id="GO:0140658">
    <property type="term" value="F:ATP-dependent chromatin remodeler activity"/>
    <property type="evidence" value="ECO:0007669"/>
    <property type="project" value="TreeGrafter"/>
</dbReference>